<dbReference type="AlphaFoldDB" id="A0A3M7S386"/>
<dbReference type="EMBL" id="REGN01002105">
    <property type="protein sequence ID" value="RNA30283.1"/>
    <property type="molecule type" value="Genomic_DNA"/>
</dbReference>
<sequence length="133" mass="15721">MNHSPHELYLNNKFHMLRGYKYPVRAIVNRAVFRQIKSPCFFKKRKISKLDRVEKDPSACRLYPERNIGSSSIIINMVSKNGMHLSQNSCIPIKIRTFKKKIKKLEADDTLITDINFNFKIYYSVLEDNFILH</sequence>
<accession>A0A3M7S386</accession>
<reference evidence="1 2" key="1">
    <citation type="journal article" date="2018" name="Sci. Rep.">
        <title>Genomic signatures of local adaptation to the degree of environmental predictability in rotifers.</title>
        <authorList>
            <person name="Franch-Gras L."/>
            <person name="Hahn C."/>
            <person name="Garcia-Roger E.M."/>
            <person name="Carmona M.J."/>
            <person name="Serra M."/>
            <person name="Gomez A."/>
        </authorList>
    </citation>
    <scope>NUCLEOTIDE SEQUENCE [LARGE SCALE GENOMIC DNA]</scope>
    <source>
        <strain evidence="1">HYR1</strain>
    </source>
</reference>
<organism evidence="1 2">
    <name type="scientific">Brachionus plicatilis</name>
    <name type="common">Marine rotifer</name>
    <name type="synonym">Brachionus muelleri</name>
    <dbReference type="NCBI Taxonomy" id="10195"/>
    <lineage>
        <taxon>Eukaryota</taxon>
        <taxon>Metazoa</taxon>
        <taxon>Spiralia</taxon>
        <taxon>Gnathifera</taxon>
        <taxon>Rotifera</taxon>
        <taxon>Eurotatoria</taxon>
        <taxon>Monogononta</taxon>
        <taxon>Pseudotrocha</taxon>
        <taxon>Ploima</taxon>
        <taxon>Brachionidae</taxon>
        <taxon>Brachionus</taxon>
    </lineage>
</organism>
<dbReference type="Proteomes" id="UP000276133">
    <property type="component" value="Unassembled WGS sequence"/>
</dbReference>
<comment type="caution">
    <text evidence="1">The sequence shown here is derived from an EMBL/GenBank/DDBJ whole genome shotgun (WGS) entry which is preliminary data.</text>
</comment>
<proteinExistence type="predicted"/>
<gene>
    <name evidence="1" type="ORF">BpHYR1_027647</name>
</gene>
<protein>
    <submittedName>
        <fullName evidence="1">Uncharacterized protein</fullName>
    </submittedName>
</protein>
<keyword evidence="2" id="KW-1185">Reference proteome</keyword>
<name>A0A3M7S386_BRAPC</name>
<evidence type="ECO:0000313" key="2">
    <source>
        <dbReference type="Proteomes" id="UP000276133"/>
    </source>
</evidence>
<evidence type="ECO:0000313" key="1">
    <source>
        <dbReference type="EMBL" id="RNA30283.1"/>
    </source>
</evidence>